<feature type="compositionally biased region" description="Low complexity" evidence="1">
    <location>
        <begin position="93"/>
        <end position="106"/>
    </location>
</feature>
<feature type="region of interest" description="Disordered" evidence="1">
    <location>
        <begin position="62"/>
        <end position="285"/>
    </location>
</feature>
<proteinExistence type="predicted"/>
<comment type="caution">
    <text evidence="2">The sequence shown here is derived from an EMBL/GenBank/DDBJ whole genome shotgun (WGS) entry which is preliminary data.</text>
</comment>
<dbReference type="Proteomes" id="UP001211907">
    <property type="component" value="Unassembled WGS sequence"/>
</dbReference>
<keyword evidence="3" id="KW-1185">Reference proteome</keyword>
<feature type="region of interest" description="Disordered" evidence="1">
    <location>
        <begin position="1"/>
        <end position="21"/>
    </location>
</feature>
<feature type="compositionally biased region" description="Polar residues" evidence="1">
    <location>
        <begin position="62"/>
        <end position="76"/>
    </location>
</feature>
<dbReference type="EMBL" id="JADGJH010000786">
    <property type="protein sequence ID" value="KAJ3122712.1"/>
    <property type="molecule type" value="Genomic_DNA"/>
</dbReference>
<feature type="compositionally biased region" description="Polar residues" evidence="1">
    <location>
        <begin position="136"/>
        <end position="153"/>
    </location>
</feature>
<feature type="compositionally biased region" description="Polar residues" evidence="1">
    <location>
        <begin position="192"/>
        <end position="210"/>
    </location>
</feature>
<feature type="compositionally biased region" description="Low complexity" evidence="1">
    <location>
        <begin position="265"/>
        <end position="278"/>
    </location>
</feature>
<gene>
    <name evidence="2" type="ORF">HK100_011860</name>
</gene>
<evidence type="ECO:0000256" key="1">
    <source>
        <dbReference type="SAM" id="MobiDB-lite"/>
    </source>
</evidence>
<evidence type="ECO:0000313" key="3">
    <source>
        <dbReference type="Proteomes" id="UP001211907"/>
    </source>
</evidence>
<name>A0AAD5T188_9FUNG</name>
<feature type="compositionally biased region" description="Basic and acidic residues" evidence="1">
    <location>
        <begin position="112"/>
        <end position="129"/>
    </location>
</feature>
<dbReference type="AlphaFoldDB" id="A0AAD5T188"/>
<accession>A0AAD5T188</accession>
<reference evidence="2" key="1">
    <citation type="submission" date="2020-05" db="EMBL/GenBank/DDBJ databases">
        <title>Phylogenomic resolution of chytrid fungi.</title>
        <authorList>
            <person name="Stajich J.E."/>
            <person name="Amses K."/>
            <person name="Simmons R."/>
            <person name="Seto K."/>
            <person name="Myers J."/>
            <person name="Bonds A."/>
            <person name="Quandt C.A."/>
            <person name="Barry K."/>
            <person name="Liu P."/>
            <person name="Grigoriev I."/>
            <person name="Longcore J.E."/>
            <person name="James T.Y."/>
        </authorList>
    </citation>
    <scope>NUCLEOTIDE SEQUENCE</scope>
    <source>
        <strain evidence="2">JEL0513</strain>
    </source>
</reference>
<organism evidence="2 3">
    <name type="scientific">Physocladia obscura</name>
    <dbReference type="NCBI Taxonomy" id="109957"/>
    <lineage>
        <taxon>Eukaryota</taxon>
        <taxon>Fungi</taxon>
        <taxon>Fungi incertae sedis</taxon>
        <taxon>Chytridiomycota</taxon>
        <taxon>Chytridiomycota incertae sedis</taxon>
        <taxon>Chytridiomycetes</taxon>
        <taxon>Chytridiales</taxon>
        <taxon>Chytriomycetaceae</taxon>
        <taxon>Physocladia</taxon>
    </lineage>
</organism>
<feature type="compositionally biased region" description="Basic and acidic residues" evidence="1">
    <location>
        <begin position="1"/>
        <end position="19"/>
    </location>
</feature>
<feature type="compositionally biased region" description="Low complexity" evidence="1">
    <location>
        <begin position="241"/>
        <end position="258"/>
    </location>
</feature>
<feature type="compositionally biased region" description="Basic and acidic residues" evidence="1">
    <location>
        <begin position="155"/>
        <end position="189"/>
    </location>
</feature>
<evidence type="ECO:0000313" key="2">
    <source>
        <dbReference type="EMBL" id="KAJ3122712.1"/>
    </source>
</evidence>
<protein>
    <submittedName>
        <fullName evidence="2">Uncharacterized protein</fullName>
    </submittedName>
</protein>
<sequence>MDQRRSDQAEEDRGRDSTKHVQIRYTVAELKALAASPLVERPADLPAIDTYHTQLAATAGATTHLNSTTSANTSTQHTRRHQNRLSNAQSPVAPADHNNNNYNADDFPQTSKRRENKLLQQQQRDEFPRPPKVTVDSLSMSMSQSQFWRSNSSAKENKEYKEYKEKEKERDRRAPRDPKDPIRAPRRVDTYGGSNNNYSVYSQRQSSPSYNKDRRGSDSQPPPAWMVDDVVEIPHSKKQTHQQSQRQQTQPQRTQQQQENDELTTADTESTTTSTSSSDNKTNHSLIKNNTAIVADDAPEQFVASGSTTSTIVKPTRTNTKIRTQLDLASTVSAGANFDPRYKGLDPLQIFRLKMKEKERRERGKPEEEGVVERVESTALSTTTFDTAFSAIGVKATNTVVPPTVTNKKSIVDEIFSVHAAVSAKSANLPLTAGSIERKTLAGAAATATTTSRFMELFSGSIDFSVSELK</sequence>